<sequence length="628" mass="68870">MPVPTTSFPAMPAFTSDTAENMQRMAAFLHQNMAIMMTTIASHANPVHVTTLPDLSASLPTFNGSGTPTFKHWIEELERIQRLARWEDPTLLAIAQGKLRGVAADWHASTGRQLTTWTIWKAGLQEQFGEQLSMIQWQQKVTALTQKAGESLQQYTFAKLKTMSRCPVPITDKERIEYLVQGIRDDQVATSIAVQRPRTVDDFLSIVSEVDRAVDHARLIRSPQPAEQFARQPGRPQLQSATARTGSVVNSSQTARPSTFQHTTRMTPPPRINSLPPADQESRYEAISAKYAVVPTTGVLQLAAPTLVHGPLWQPHALVNGVLFLCYAPHPSTAGVPCLAIDKMSLKALSRQRSSNWVVRNKRRARNAAAHETASVRQNASEHPSAELKQSGPKRLPPLPFQDEKVILRPLGVLRLDKWPRPTLATALWTAAGVSPNDQRALILRTRPEQNLAVISTPSSHIADALLNIQELSINQRTDPVSAYLAAPDDLCKGVILGLEPGTPSHMLVEEMQASGIQILQAWMMSQTNIVLVTSRAYVCHTSSDFLRQSSAATHTVPASRSAKRASNWDTEPTTAPYQTSLFASSAASRIPSHHTHALPSANHVEGTILQLNRSARNASDNPSTEPG</sequence>
<gene>
    <name evidence="1" type="ORF">HPB49_003883</name>
</gene>
<accession>A0ACB8DAV5</accession>
<evidence type="ECO:0000313" key="1">
    <source>
        <dbReference type="EMBL" id="KAH7965122.1"/>
    </source>
</evidence>
<organism evidence="1 2">
    <name type="scientific">Dermacentor silvarum</name>
    <name type="common">Tick</name>
    <dbReference type="NCBI Taxonomy" id="543639"/>
    <lineage>
        <taxon>Eukaryota</taxon>
        <taxon>Metazoa</taxon>
        <taxon>Ecdysozoa</taxon>
        <taxon>Arthropoda</taxon>
        <taxon>Chelicerata</taxon>
        <taxon>Arachnida</taxon>
        <taxon>Acari</taxon>
        <taxon>Parasitiformes</taxon>
        <taxon>Ixodida</taxon>
        <taxon>Ixodoidea</taxon>
        <taxon>Ixodidae</taxon>
        <taxon>Rhipicephalinae</taxon>
        <taxon>Dermacentor</taxon>
    </lineage>
</organism>
<proteinExistence type="predicted"/>
<comment type="caution">
    <text evidence="1">The sequence shown here is derived from an EMBL/GenBank/DDBJ whole genome shotgun (WGS) entry which is preliminary data.</text>
</comment>
<name>A0ACB8DAV5_DERSI</name>
<dbReference type="Proteomes" id="UP000821865">
    <property type="component" value="Chromosome 2"/>
</dbReference>
<evidence type="ECO:0000313" key="2">
    <source>
        <dbReference type="Proteomes" id="UP000821865"/>
    </source>
</evidence>
<protein>
    <submittedName>
        <fullName evidence="1">Uncharacterized protein</fullName>
    </submittedName>
</protein>
<keyword evidence="2" id="KW-1185">Reference proteome</keyword>
<dbReference type="EMBL" id="CM023471">
    <property type="protein sequence ID" value="KAH7965122.1"/>
    <property type="molecule type" value="Genomic_DNA"/>
</dbReference>
<reference evidence="1" key="1">
    <citation type="submission" date="2020-05" db="EMBL/GenBank/DDBJ databases">
        <title>Large-scale comparative analyses of tick genomes elucidate their genetic diversity and vector capacities.</title>
        <authorList>
            <person name="Jia N."/>
            <person name="Wang J."/>
            <person name="Shi W."/>
            <person name="Du L."/>
            <person name="Sun Y."/>
            <person name="Zhan W."/>
            <person name="Jiang J."/>
            <person name="Wang Q."/>
            <person name="Zhang B."/>
            <person name="Ji P."/>
            <person name="Sakyi L.B."/>
            <person name="Cui X."/>
            <person name="Yuan T."/>
            <person name="Jiang B."/>
            <person name="Yang W."/>
            <person name="Lam T.T.-Y."/>
            <person name="Chang Q."/>
            <person name="Ding S."/>
            <person name="Wang X."/>
            <person name="Zhu J."/>
            <person name="Ruan X."/>
            <person name="Zhao L."/>
            <person name="Wei J."/>
            <person name="Que T."/>
            <person name="Du C."/>
            <person name="Cheng J."/>
            <person name="Dai P."/>
            <person name="Han X."/>
            <person name="Huang E."/>
            <person name="Gao Y."/>
            <person name="Liu J."/>
            <person name="Shao H."/>
            <person name="Ye R."/>
            <person name="Li L."/>
            <person name="Wei W."/>
            <person name="Wang X."/>
            <person name="Wang C."/>
            <person name="Yang T."/>
            <person name="Huo Q."/>
            <person name="Li W."/>
            <person name="Guo W."/>
            <person name="Chen H."/>
            <person name="Zhou L."/>
            <person name="Ni X."/>
            <person name="Tian J."/>
            <person name="Zhou Y."/>
            <person name="Sheng Y."/>
            <person name="Liu T."/>
            <person name="Pan Y."/>
            <person name="Xia L."/>
            <person name="Li J."/>
            <person name="Zhao F."/>
            <person name="Cao W."/>
        </authorList>
    </citation>
    <scope>NUCLEOTIDE SEQUENCE</scope>
    <source>
        <strain evidence="1">Dsil-2018</strain>
    </source>
</reference>